<dbReference type="STRING" id="680026.AB733_22895"/>
<dbReference type="PANTHER" id="PTHR32309:SF31">
    <property type="entry name" value="CAPSULAR EXOPOLYSACCHARIDE FAMILY"/>
    <property type="match status" value="1"/>
</dbReference>
<feature type="coiled-coil region" evidence="1">
    <location>
        <begin position="324"/>
        <end position="382"/>
    </location>
</feature>
<gene>
    <name evidence="3" type="ORF">C9I94_14570</name>
</gene>
<dbReference type="Proteomes" id="UP000240481">
    <property type="component" value="Unassembled WGS sequence"/>
</dbReference>
<name>A0A0J8XTB9_9GAMM</name>
<feature type="transmembrane region" description="Helical" evidence="2">
    <location>
        <begin position="425"/>
        <end position="450"/>
    </location>
</feature>
<reference evidence="3 4" key="1">
    <citation type="submission" date="2018-01" db="EMBL/GenBank/DDBJ databases">
        <title>Whole genome sequencing of Histamine producing bacteria.</title>
        <authorList>
            <person name="Butler K."/>
        </authorList>
    </citation>
    <scope>NUCLEOTIDE SEQUENCE [LARGE SCALE GENOMIC DNA]</scope>
    <source>
        <strain evidence="3 4">DSM 24669</strain>
    </source>
</reference>
<keyword evidence="3" id="KW-0813">Transport</keyword>
<keyword evidence="2" id="KW-1133">Transmembrane helix</keyword>
<accession>A0A0J8XTB9</accession>
<dbReference type="InterPro" id="IPR050445">
    <property type="entry name" value="Bact_polysacc_biosynth/exp"/>
</dbReference>
<evidence type="ECO:0000256" key="1">
    <source>
        <dbReference type="SAM" id="Coils"/>
    </source>
</evidence>
<dbReference type="RefSeq" id="WP_048900870.1">
    <property type="nucleotide sequence ID" value="NZ_AP024852.1"/>
</dbReference>
<dbReference type="AlphaFoldDB" id="A0A0J8XTB9"/>
<evidence type="ECO:0000313" key="4">
    <source>
        <dbReference type="Proteomes" id="UP000240481"/>
    </source>
</evidence>
<feature type="coiled-coil region" evidence="1">
    <location>
        <begin position="273"/>
        <end position="300"/>
    </location>
</feature>
<keyword evidence="2" id="KW-0472">Membrane</keyword>
<keyword evidence="3" id="KW-0762">Sugar transport</keyword>
<feature type="transmembrane region" description="Helical" evidence="2">
    <location>
        <begin position="21"/>
        <end position="40"/>
    </location>
</feature>
<organism evidence="3 4">
    <name type="scientific">Photobacterium swingsii</name>
    <dbReference type="NCBI Taxonomy" id="680026"/>
    <lineage>
        <taxon>Bacteria</taxon>
        <taxon>Pseudomonadati</taxon>
        <taxon>Pseudomonadota</taxon>
        <taxon>Gammaproteobacteria</taxon>
        <taxon>Vibrionales</taxon>
        <taxon>Vibrionaceae</taxon>
        <taxon>Photobacterium</taxon>
    </lineage>
</organism>
<protein>
    <submittedName>
        <fullName evidence="3">Sugar transporter</fullName>
    </submittedName>
</protein>
<feature type="coiled-coil region" evidence="1">
    <location>
        <begin position="167"/>
        <end position="194"/>
    </location>
</feature>
<comment type="caution">
    <text evidence="3">The sequence shown here is derived from an EMBL/GenBank/DDBJ whole genome shotgun (WGS) entry which is preliminary data.</text>
</comment>
<proteinExistence type="predicted"/>
<keyword evidence="2" id="KW-0812">Transmembrane</keyword>
<evidence type="ECO:0000313" key="3">
    <source>
        <dbReference type="EMBL" id="PSW23917.1"/>
    </source>
</evidence>
<dbReference type="EMBL" id="PYLZ01000007">
    <property type="protein sequence ID" value="PSW23917.1"/>
    <property type="molecule type" value="Genomic_DNA"/>
</dbReference>
<evidence type="ECO:0000256" key="2">
    <source>
        <dbReference type="SAM" id="Phobius"/>
    </source>
</evidence>
<dbReference type="PANTHER" id="PTHR32309">
    <property type="entry name" value="TYROSINE-PROTEIN KINASE"/>
    <property type="match status" value="1"/>
</dbReference>
<keyword evidence="4" id="KW-1185">Reference proteome</keyword>
<sequence length="480" mass="54599">MRSKLFAQLYPLLLALWKHRYLVVIPMIVVPLLMTAGSMVKAKRYYGKTTILVQETAMLNPFLEDLSIAMNLKQRIKALRVLIHSKSVLDDVAVQSGLADAQDPEAIAYYYKMINQQLKLELIGNDVVQLGLTWHAPQEIPLILNTISSVFLEKLRAPGRASIDSSEVFLQRQLTATQHDLEAAEKELAIFKANNADNLPHLQGSNIQNDTQLKTLIRDTELKLLHAKSQRDNLFERLASTNPVIGMMEEKIVLAEAKLAILRASYTDKHSSIKALLLKLNRLKQERAKLMNSQQSLTQQEISQLWQRIASHSSSSDSKSQPILLSQFEKLQQAENQIQALNEELKLLKKQADNVNMMRAEYAELEQQLTTLQRNHDVKSRIYNRLFERFEMAKVTGQLGRFEEPDKLKIIDRPSVPTQPLNWPWWLNFCLGIAGGLGLGLSLACVVQLFDTRLYQSAHISRLTNAPVLIRIPNFQHSTN</sequence>
<dbReference type="OrthoDB" id="6210130at2"/>
<keyword evidence="1" id="KW-0175">Coiled coil</keyword>